<evidence type="ECO:0000256" key="7">
    <source>
        <dbReference type="ARBA" id="ARBA00022842"/>
    </source>
</evidence>
<keyword evidence="5" id="KW-0479">Metal-binding</keyword>
<keyword evidence="14" id="KW-1185">Reference proteome</keyword>
<keyword evidence="4" id="KW-0548">Nucleotidyltransferase</keyword>
<dbReference type="GO" id="GO:0008033">
    <property type="term" value="P:tRNA processing"/>
    <property type="evidence" value="ECO:0007669"/>
    <property type="project" value="UniProtKB-KW"/>
</dbReference>
<dbReference type="GO" id="GO:0046872">
    <property type="term" value="F:metal ion binding"/>
    <property type="evidence" value="ECO:0007669"/>
    <property type="project" value="UniProtKB-KW"/>
</dbReference>
<dbReference type="SUPFAM" id="SSF81891">
    <property type="entry name" value="Poly A polymerase C-terminal region-like"/>
    <property type="match status" value="1"/>
</dbReference>
<evidence type="ECO:0000256" key="6">
    <source>
        <dbReference type="ARBA" id="ARBA00022741"/>
    </source>
</evidence>
<dbReference type="Gene3D" id="1.10.246.80">
    <property type="match status" value="1"/>
</dbReference>
<dbReference type="InterPro" id="IPR032828">
    <property type="entry name" value="PolyA_RNA-bd"/>
</dbReference>
<dbReference type="CDD" id="cd05398">
    <property type="entry name" value="NT_ClassII-CCAase"/>
    <property type="match status" value="1"/>
</dbReference>
<keyword evidence="6" id="KW-0547">Nucleotide-binding</keyword>
<dbReference type="OrthoDB" id="9805698at2"/>
<evidence type="ECO:0000256" key="9">
    <source>
        <dbReference type="RuleBase" id="RU003953"/>
    </source>
</evidence>
<dbReference type="InterPro" id="IPR050264">
    <property type="entry name" value="Bact_CCA-adding_enz_type3_sf"/>
</dbReference>
<feature type="domain" description="CCA-adding enzyme C-terminal" evidence="12">
    <location>
        <begin position="319"/>
        <end position="460"/>
    </location>
</feature>
<dbReference type="Gene3D" id="3.30.460.10">
    <property type="entry name" value="Beta Polymerase, domain 2"/>
    <property type="match status" value="1"/>
</dbReference>
<gene>
    <name evidence="13" type="ORF">SAMN02746066_00734</name>
</gene>
<dbReference type="SUPFAM" id="SSF81301">
    <property type="entry name" value="Nucleotidyltransferase"/>
    <property type="match status" value="1"/>
</dbReference>
<keyword evidence="7" id="KW-0460">Magnesium</keyword>
<accession>A0A1M7G0D2</accession>
<comment type="similarity">
    <text evidence="9">Belongs to the tRNA nucleotidyltransferase/poly(A) polymerase family.</text>
</comment>
<evidence type="ECO:0000313" key="14">
    <source>
        <dbReference type="Proteomes" id="UP000184038"/>
    </source>
</evidence>
<feature type="domain" description="tRNA nucleotidyltransferase/poly(A) polymerase RNA and SrmB- binding" evidence="11">
    <location>
        <begin position="170"/>
        <end position="231"/>
    </location>
</feature>
<dbReference type="Pfam" id="PF12627">
    <property type="entry name" value="PolyA_pol_RNAbd"/>
    <property type="match status" value="1"/>
</dbReference>
<dbReference type="RefSeq" id="WP_073282997.1">
    <property type="nucleotide sequence ID" value="NZ_FRCP01000006.1"/>
</dbReference>
<dbReference type="Pfam" id="PF01743">
    <property type="entry name" value="PolyA_pol"/>
    <property type="match status" value="1"/>
</dbReference>
<dbReference type="Gene3D" id="1.10.3090.10">
    <property type="entry name" value="cca-adding enzyme, domain 2"/>
    <property type="match status" value="1"/>
</dbReference>
<protein>
    <submittedName>
        <fullName evidence="13">tRNA nucleotidyltransferase (CCA-adding enzyme)</fullName>
    </submittedName>
</protein>
<dbReference type="GO" id="GO:0016779">
    <property type="term" value="F:nucleotidyltransferase activity"/>
    <property type="evidence" value="ECO:0007669"/>
    <property type="project" value="UniProtKB-KW"/>
</dbReference>
<dbReference type="NCBIfam" id="NF009814">
    <property type="entry name" value="PRK13299.1"/>
    <property type="match status" value="1"/>
</dbReference>
<dbReference type="InterPro" id="IPR002646">
    <property type="entry name" value="PolA_pol_head_dom"/>
</dbReference>
<dbReference type="Pfam" id="PF13735">
    <property type="entry name" value="tRNA_NucTran2_2"/>
    <property type="match status" value="1"/>
</dbReference>
<keyword evidence="8 9" id="KW-0694">RNA-binding</keyword>
<dbReference type="GO" id="GO:0000166">
    <property type="term" value="F:nucleotide binding"/>
    <property type="evidence" value="ECO:0007669"/>
    <property type="project" value="UniProtKB-KW"/>
</dbReference>
<evidence type="ECO:0000259" key="10">
    <source>
        <dbReference type="Pfam" id="PF01743"/>
    </source>
</evidence>
<evidence type="ECO:0000256" key="1">
    <source>
        <dbReference type="ARBA" id="ARBA00001946"/>
    </source>
</evidence>
<dbReference type="InterPro" id="IPR003607">
    <property type="entry name" value="HD/PDEase_dom"/>
</dbReference>
<evidence type="ECO:0000256" key="8">
    <source>
        <dbReference type="ARBA" id="ARBA00022884"/>
    </source>
</evidence>
<dbReference type="CDD" id="cd00077">
    <property type="entry name" value="HDc"/>
    <property type="match status" value="1"/>
</dbReference>
<keyword evidence="2 9" id="KW-0808">Transferase</keyword>
<dbReference type="AlphaFoldDB" id="A0A1M7G0D2"/>
<organism evidence="13 14">
    <name type="scientific">Anaerosporobacter mobilis DSM 15930</name>
    <dbReference type="NCBI Taxonomy" id="1120996"/>
    <lineage>
        <taxon>Bacteria</taxon>
        <taxon>Bacillati</taxon>
        <taxon>Bacillota</taxon>
        <taxon>Clostridia</taxon>
        <taxon>Lachnospirales</taxon>
        <taxon>Lachnospiraceae</taxon>
        <taxon>Anaerosporobacter</taxon>
    </lineage>
</organism>
<dbReference type="PANTHER" id="PTHR46173:SF1">
    <property type="entry name" value="CCA TRNA NUCLEOTIDYLTRANSFERASE 1, MITOCHONDRIAL"/>
    <property type="match status" value="1"/>
</dbReference>
<keyword evidence="3" id="KW-0819">tRNA processing</keyword>
<dbReference type="Proteomes" id="UP000184038">
    <property type="component" value="Unassembled WGS sequence"/>
</dbReference>
<feature type="domain" description="Poly A polymerase head" evidence="10">
    <location>
        <begin position="23"/>
        <end position="143"/>
    </location>
</feature>
<evidence type="ECO:0000256" key="4">
    <source>
        <dbReference type="ARBA" id="ARBA00022695"/>
    </source>
</evidence>
<evidence type="ECO:0000259" key="11">
    <source>
        <dbReference type="Pfam" id="PF12627"/>
    </source>
</evidence>
<dbReference type="STRING" id="1120996.SAMN02746066_00734"/>
<evidence type="ECO:0000256" key="3">
    <source>
        <dbReference type="ARBA" id="ARBA00022694"/>
    </source>
</evidence>
<dbReference type="PANTHER" id="PTHR46173">
    <property type="entry name" value="CCA TRNA NUCLEOTIDYLTRANSFERASE 1, MITOCHONDRIAL"/>
    <property type="match status" value="1"/>
</dbReference>
<comment type="cofactor">
    <cofactor evidence="1">
        <name>Mg(2+)</name>
        <dbReference type="ChEBI" id="CHEBI:18420"/>
    </cofactor>
</comment>
<dbReference type="EMBL" id="FRCP01000006">
    <property type="protein sequence ID" value="SHM09397.1"/>
    <property type="molecule type" value="Genomic_DNA"/>
</dbReference>
<name>A0A1M7G0D2_9FIRM</name>
<evidence type="ECO:0000259" key="12">
    <source>
        <dbReference type="Pfam" id="PF13735"/>
    </source>
</evidence>
<dbReference type="GO" id="GO:0000049">
    <property type="term" value="F:tRNA binding"/>
    <property type="evidence" value="ECO:0007669"/>
    <property type="project" value="TreeGrafter"/>
</dbReference>
<dbReference type="InterPro" id="IPR032810">
    <property type="entry name" value="CCA-adding_enz_C"/>
</dbReference>
<evidence type="ECO:0000256" key="2">
    <source>
        <dbReference type="ARBA" id="ARBA00022679"/>
    </source>
</evidence>
<proteinExistence type="inferred from homology"/>
<dbReference type="InterPro" id="IPR043519">
    <property type="entry name" value="NT_sf"/>
</dbReference>
<evidence type="ECO:0000256" key="5">
    <source>
        <dbReference type="ARBA" id="ARBA00022723"/>
    </source>
</evidence>
<reference evidence="13 14" key="1">
    <citation type="submission" date="2016-11" db="EMBL/GenBank/DDBJ databases">
        <authorList>
            <person name="Jaros S."/>
            <person name="Januszkiewicz K."/>
            <person name="Wedrychowicz H."/>
        </authorList>
    </citation>
    <scope>NUCLEOTIDE SEQUENCE [LARGE SCALE GENOMIC DNA]</scope>
    <source>
        <strain evidence="13 14">DSM 15930</strain>
    </source>
</reference>
<evidence type="ECO:0000313" key="13">
    <source>
        <dbReference type="EMBL" id="SHM09397.1"/>
    </source>
</evidence>
<sequence>MVIQMPDKVKEIIQTLVDHGYEAYAVGGCVRDCILGRTPGDWDITTSAKPEQVKQLFRRTIDTGIEHGTVTIMLDKDGFEVTTYRIDGEYEDNRHPKNVEFTSNLVEDLKRRDFTINAMAYNDKEGIVDEFRGLEDIERKIIRCVGNPDERFDEDALRILRAIRFAAQLDFAIDSETEAAIEKKTGFLSNISAERIRVELEKLLMSKHPEKLIHAYRLGITEIVLPEFDKMMDTPQNMPSHIYGVGDHSIAAVQAVQKLFVNIPYVEDAKEQIIFSLDHKLQAILCFTMLLHDCGKPSKRQTDEEGNDHFYGHAQESAVLAKKVLRRLKYDNYTIDTVTSLIQYHDYPLTTDKTGLRRAANKIGVDLMELLFLVKEADALAHAKDACESRLQSLYQAKEVYQEICKANDCLQLKDLAVTGKDLIEAGFEQGKLLGVILNQLLQHVLENPQDNKKELLLDIAKGLTN</sequence>